<comment type="function">
    <text evidence="9">Essential for recycling GMP and indirectly, cGMP.</text>
</comment>
<comment type="caution">
    <text evidence="11">The sequence shown here is derived from an EMBL/GenBank/DDBJ whole genome shotgun (WGS) entry which is preliminary data.</text>
</comment>
<dbReference type="PANTHER" id="PTHR23117:SF13">
    <property type="entry name" value="GUANYLATE KINASE"/>
    <property type="match status" value="1"/>
</dbReference>
<reference evidence="11 12" key="1">
    <citation type="submission" date="2018-10" db="EMBL/GenBank/DDBJ databases">
        <title>Notoacmeibacter sp. M2BS9Y-3-1, whole genome shotgun sequence.</title>
        <authorList>
            <person name="Tuo L."/>
        </authorList>
    </citation>
    <scope>NUCLEOTIDE SEQUENCE [LARGE SCALE GENOMIC DNA]</scope>
    <source>
        <strain evidence="11 12">M2BS9Y-3-1</strain>
    </source>
</reference>
<dbReference type="AlphaFoldDB" id="A0A3L7JA63"/>
<dbReference type="FunFam" id="3.30.63.10:FF:000002">
    <property type="entry name" value="Guanylate kinase 1"/>
    <property type="match status" value="1"/>
</dbReference>
<evidence type="ECO:0000313" key="11">
    <source>
        <dbReference type="EMBL" id="RLQ87637.1"/>
    </source>
</evidence>
<evidence type="ECO:0000256" key="9">
    <source>
        <dbReference type="HAMAP-Rule" id="MF_00328"/>
    </source>
</evidence>
<dbReference type="GO" id="GO:0004385">
    <property type="term" value="F:GMP kinase activity"/>
    <property type="evidence" value="ECO:0007669"/>
    <property type="project" value="UniProtKB-UniRule"/>
</dbReference>
<dbReference type="Gene3D" id="3.30.63.10">
    <property type="entry name" value="Guanylate Kinase phosphate binding domain"/>
    <property type="match status" value="1"/>
</dbReference>
<evidence type="ECO:0000256" key="3">
    <source>
        <dbReference type="ARBA" id="ARBA00016296"/>
    </source>
</evidence>
<comment type="subcellular location">
    <subcellularLocation>
        <location evidence="9">Cytoplasm</location>
    </subcellularLocation>
</comment>
<dbReference type="InterPro" id="IPR017665">
    <property type="entry name" value="Guanylate_kinase"/>
</dbReference>
<dbReference type="InterPro" id="IPR020590">
    <property type="entry name" value="Guanylate_kinase_CS"/>
</dbReference>
<keyword evidence="9" id="KW-0963">Cytoplasm</keyword>
<dbReference type="RefSeq" id="WP_121644604.1">
    <property type="nucleotide sequence ID" value="NZ_RCWN01000001.1"/>
</dbReference>
<evidence type="ECO:0000256" key="6">
    <source>
        <dbReference type="ARBA" id="ARBA00022777"/>
    </source>
</evidence>
<dbReference type="PROSITE" id="PS50052">
    <property type="entry name" value="GUANYLATE_KINASE_2"/>
    <property type="match status" value="1"/>
</dbReference>
<sequence length="223" mass="25593">MDNVTRHTTEAERFSIARRGLMLVLSSPSGAGKSTIARNLLENDPAFCLSVSVTTRTRRSSEIDGQHYHFRSVRDFEVMRDRDELLEWAEVHGNFYGTPRAQAEEAITNGQDMLFDIDWQGAQQMKQTVGADMVSIFILPPSIGELNARLKRRAEDSDAVIETRLKNARAEIAHWREYDYIVINDDLDNAFREVKSIIAAERLRRDRRPGLFDFISDMLEEDV</sequence>
<evidence type="ECO:0000256" key="5">
    <source>
        <dbReference type="ARBA" id="ARBA00022741"/>
    </source>
</evidence>
<dbReference type="GO" id="GO:0005829">
    <property type="term" value="C:cytosol"/>
    <property type="evidence" value="ECO:0007669"/>
    <property type="project" value="TreeGrafter"/>
</dbReference>
<dbReference type="EC" id="2.7.4.8" evidence="2 9"/>
<organism evidence="11 12">
    <name type="scientific">Notoacmeibacter ruber</name>
    <dbReference type="NCBI Taxonomy" id="2670375"/>
    <lineage>
        <taxon>Bacteria</taxon>
        <taxon>Pseudomonadati</taxon>
        <taxon>Pseudomonadota</taxon>
        <taxon>Alphaproteobacteria</taxon>
        <taxon>Hyphomicrobiales</taxon>
        <taxon>Notoacmeibacteraceae</taxon>
        <taxon>Notoacmeibacter</taxon>
    </lineage>
</organism>
<dbReference type="InterPro" id="IPR008145">
    <property type="entry name" value="GK/Ca_channel_bsu"/>
</dbReference>
<keyword evidence="5 9" id="KW-0547">Nucleotide-binding</keyword>
<evidence type="ECO:0000256" key="7">
    <source>
        <dbReference type="ARBA" id="ARBA00022840"/>
    </source>
</evidence>
<dbReference type="HAMAP" id="MF_00328">
    <property type="entry name" value="Guanylate_kinase"/>
    <property type="match status" value="1"/>
</dbReference>
<dbReference type="PANTHER" id="PTHR23117">
    <property type="entry name" value="GUANYLATE KINASE-RELATED"/>
    <property type="match status" value="1"/>
</dbReference>
<keyword evidence="4 9" id="KW-0808">Transferase</keyword>
<comment type="catalytic activity">
    <reaction evidence="9">
        <text>GMP + ATP = GDP + ADP</text>
        <dbReference type="Rhea" id="RHEA:20780"/>
        <dbReference type="ChEBI" id="CHEBI:30616"/>
        <dbReference type="ChEBI" id="CHEBI:58115"/>
        <dbReference type="ChEBI" id="CHEBI:58189"/>
        <dbReference type="ChEBI" id="CHEBI:456216"/>
        <dbReference type="EC" id="2.7.4.8"/>
    </reaction>
</comment>
<keyword evidence="7 9" id="KW-0067">ATP-binding</keyword>
<dbReference type="PROSITE" id="PS00856">
    <property type="entry name" value="GUANYLATE_KINASE_1"/>
    <property type="match status" value="1"/>
</dbReference>
<evidence type="ECO:0000313" key="12">
    <source>
        <dbReference type="Proteomes" id="UP000281094"/>
    </source>
</evidence>
<gene>
    <name evidence="9" type="primary">gmk</name>
    <name evidence="11" type="ORF">D8780_04885</name>
</gene>
<dbReference type="SUPFAM" id="SSF52540">
    <property type="entry name" value="P-loop containing nucleoside triphosphate hydrolases"/>
    <property type="match status" value="1"/>
</dbReference>
<keyword evidence="12" id="KW-1185">Reference proteome</keyword>
<feature type="binding site" evidence="9">
    <location>
        <begin position="27"/>
        <end position="34"/>
    </location>
    <ligand>
        <name>ATP</name>
        <dbReference type="ChEBI" id="CHEBI:30616"/>
    </ligand>
</feature>
<dbReference type="NCBIfam" id="TIGR03263">
    <property type="entry name" value="guanyl_kin"/>
    <property type="match status" value="1"/>
</dbReference>
<evidence type="ECO:0000256" key="4">
    <source>
        <dbReference type="ARBA" id="ARBA00022679"/>
    </source>
</evidence>
<feature type="domain" description="Guanylate kinase-like" evidence="10">
    <location>
        <begin position="20"/>
        <end position="199"/>
    </location>
</feature>
<dbReference type="CDD" id="cd00071">
    <property type="entry name" value="GMPK"/>
    <property type="match status" value="1"/>
</dbReference>
<dbReference type="InterPro" id="IPR008144">
    <property type="entry name" value="Guanylate_kin-like_dom"/>
</dbReference>
<dbReference type="SMART" id="SM00072">
    <property type="entry name" value="GuKc"/>
    <property type="match status" value="1"/>
</dbReference>
<evidence type="ECO:0000259" key="10">
    <source>
        <dbReference type="PROSITE" id="PS50052"/>
    </source>
</evidence>
<dbReference type="Proteomes" id="UP000281094">
    <property type="component" value="Unassembled WGS sequence"/>
</dbReference>
<name>A0A3L7JA63_9HYPH</name>
<comment type="similarity">
    <text evidence="1 9">Belongs to the guanylate kinase family.</text>
</comment>
<evidence type="ECO:0000256" key="1">
    <source>
        <dbReference type="ARBA" id="ARBA00005790"/>
    </source>
</evidence>
<keyword evidence="6 9" id="KW-0418">Kinase</keyword>
<dbReference type="Gene3D" id="3.40.50.300">
    <property type="entry name" value="P-loop containing nucleotide triphosphate hydrolases"/>
    <property type="match status" value="1"/>
</dbReference>
<accession>A0A3L7JA63</accession>
<dbReference type="Pfam" id="PF00625">
    <property type="entry name" value="Guanylate_kin"/>
    <property type="match status" value="1"/>
</dbReference>
<dbReference type="InterPro" id="IPR027417">
    <property type="entry name" value="P-loop_NTPase"/>
</dbReference>
<dbReference type="GO" id="GO:0005524">
    <property type="term" value="F:ATP binding"/>
    <property type="evidence" value="ECO:0007669"/>
    <property type="project" value="UniProtKB-UniRule"/>
</dbReference>
<evidence type="ECO:0000256" key="8">
    <source>
        <dbReference type="ARBA" id="ARBA00030128"/>
    </source>
</evidence>
<proteinExistence type="inferred from homology"/>
<dbReference type="EMBL" id="RCWN01000001">
    <property type="protein sequence ID" value="RLQ87637.1"/>
    <property type="molecule type" value="Genomic_DNA"/>
</dbReference>
<protein>
    <recommendedName>
        <fullName evidence="3 9">Guanylate kinase</fullName>
        <ecNumber evidence="2 9">2.7.4.8</ecNumber>
    </recommendedName>
    <alternativeName>
        <fullName evidence="8 9">GMP kinase</fullName>
    </alternativeName>
</protein>
<evidence type="ECO:0000256" key="2">
    <source>
        <dbReference type="ARBA" id="ARBA00012961"/>
    </source>
</evidence>